<dbReference type="SUPFAM" id="SSF53067">
    <property type="entry name" value="Actin-like ATPase domain"/>
    <property type="match status" value="2"/>
</dbReference>
<dbReference type="PANTHER" id="PTHR32432">
    <property type="entry name" value="CELL DIVISION PROTEIN FTSA-RELATED"/>
    <property type="match status" value="1"/>
</dbReference>
<protein>
    <recommendedName>
        <fullName evidence="1">SHS2 domain-containing protein</fullName>
    </recommendedName>
</protein>
<feature type="domain" description="SHS2" evidence="1">
    <location>
        <begin position="9"/>
        <end position="176"/>
    </location>
</feature>
<dbReference type="CDD" id="cd24049">
    <property type="entry name" value="ASKHA_NBD_PilM"/>
    <property type="match status" value="1"/>
</dbReference>
<dbReference type="NCBIfam" id="TIGR01175">
    <property type="entry name" value="pilM"/>
    <property type="match status" value="1"/>
</dbReference>
<reference evidence="2 3" key="1">
    <citation type="journal article" date="2016" name="Nat. Commun.">
        <title>Thousands of microbial genomes shed light on interconnected biogeochemical processes in an aquifer system.</title>
        <authorList>
            <person name="Anantharaman K."/>
            <person name="Brown C.T."/>
            <person name="Hug L.A."/>
            <person name="Sharon I."/>
            <person name="Castelle C.J."/>
            <person name="Probst A.J."/>
            <person name="Thomas B.C."/>
            <person name="Singh A."/>
            <person name="Wilkins M.J."/>
            <person name="Karaoz U."/>
            <person name="Brodie E.L."/>
            <person name="Williams K.H."/>
            <person name="Hubbard S.S."/>
            <person name="Banfield J.F."/>
        </authorList>
    </citation>
    <scope>NUCLEOTIDE SEQUENCE [LARGE SCALE GENOMIC DNA]</scope>
</reference>
<organism evidence="2 3">
    <name type="scientific">Candidatus Doudnabacteria bacterium RIFCSPHIGHO2_02_FULL_46_11</name>
    <dbReference type="NCBI Taxonomy" id="1817832"/>
    <lineage>
        <taxon>Bacteria</taxon>
        <taxon>Candidatus Doudnaibacteriota</taxon>
    </lineage>
</organism>
<dbReference type="AlphaFoldDB" id="A0A1F5P926"/>
<dbReference type="InterPro" id="IPR003494">
    <property type="entry name" value="SHS2_FtsA"/>
</dbReference>
<dbReference type="InterPro" id="IPR005883">
    <property type="entry name" value="PilM"/>
</dbReference>
<name>A0A1F5P926_9BACT</name>
<gene>
    <name evidence="2" type="ORF">A3J48_00750</name>
</gene>
<dbReference type="PIRSF" id="PIRSF019169">
    <property type="entry name" value="PilM"/>
    <property type="match status" value="1"/>
</dbReference>
<dbReference type="GO" id="GO:0051301">
    <property type="term" value="P:cell division"/>
    <property type="evidence" value="ECO:0007669"/>
    <property type="project" value="InterPro"/>
</dbReference>
<dbReference type="Proteomes" id="UP000176786">
    <property type="component" value="Unassembled WGS sequence"/>
</dbReference>
<dbReference type="InterPro" id="IPR043129">
    <property type="entry name" value="ATPase_NBD"/>
</dbReference>
<proteinExistence type="predicted"/>
<evidence type="ECO:0000313" key="3">
    <source>
        <dbReference type="Proteomes" id="UP000176786"/>
    </source>
</evidence>
<dbReference type="Gene3D" id="3.30.420.40">
    <property type="match status" value="2"/>
</dbReference>
<evidence type="ECO:0000259" key="1">
    <source>
        <dbReference type="SMART" id="SM00842"/>
    </source>
</evidence>
<evidence type="ECO:0000313" key="2">
    <source>
        <dbReference type="EMBL" id="OGE86170.1"/>
    </source>
</evidence>
<dbReference type="SMART" id="SM00842">
    <property type="entry name" value="FtsA"/>
    <property type="match status" value="1"/>
</dbReference>
<dbReference type="Gene3D" id="3.30.1490.300">
    <property type="match status" value="1"/>
</dbReference>
<dbReference type="PANTHER" id="PTHR32432:SF3">
    <property type="entry name" value="ETHANOLAMINE UTILIZATION PROTEIN EUTJ"/>
    <property type="match status" value="1"/>
</dbReference>
<accession>A0A1F5P926</accession>
<comment type="caution">
    <text evidence="2">The sequence shown here is derived from an EMBL/GenBank/DDBJ whole genome shotgun (WGS) entry which is preliminary data.</text>
</comment>
<dbReference type="InterPro" id="IPR050696">
    <property type="entry name" value="FtsA/MreB"/>
</dbReference>
<dbReference type="EMBL" id="MFES01000006">
    <property type="protein sequence ID" value="OGE86170.1"/>
    <property type="molecule type" value="Genomic_DNA"/>
</dbReference>
<sequence length="344" mass="37069">MFAFGKKNLVGLDIGTTSVKVVELSRTGGHFQLETYGIAQIKADTEVPDGVSPLDVTITTVKELFNRTKVKSKRIVASLPTSTVFVAVIEVPKVKESEQQKAIEFEARKIIPIPLEDVTVSWNSLPPDQGTDSSKQSVLLTAVPNHVISNYITVFKALGLSPQAIEVEATALIRSLIGQDTSTALVIDVGTKTSTVNLIDRGYLYFSKNINVGGETISKSVAQILNVNFVRAEQFKKSLGLSGLSDFKNIPAALRPSLDLLKTEIEQVLNLSQGRGRSVEKMILTGGGAKLLGLDQYLTSSFNVPVTIGNPWARVVVPKTVEPLVHELGSGLAVCVGLAMRQED</sequence>
<dbReference type="STRING" id="1817832.A3J48_00750"/>
<dbReference type="Pfam" id="PF11104">
    <property type="entry name" value="PilM_2"/>
    <property type="match status" value="1"/>
</dbReference>